<name>A0AAD5I4T7_ACENE</name>
<reference evidence="1" key="1">
    <citation type="journal article" date="2022" name="Plant J.">
        <title>Strategies of tolerance reflected in two North American maple genomes.</title>
        <authorList>
            <person name="McEvoy S.L."/>
            <person name="Sezen U.U."/>
            <person name="Trouern-Trend A."/>
            <person name="McMahon S.M."/>
            <person name="Schaberg P.G."/>
            <person name="Yang J."/>
            <person name="Wegrzyn J.L."/>
            <person name="Swenson N.G."/>
        </authorList>
    </citation>
    <scope>NUCLEOTIDE SEQUENCE</scope>
    <source>
        <strain evidence="1">91603</strain>
    </source>
</reference>
<proteinExistence type="predicted"/>
<organism evidence="1 2">
    <name type="scientific">Acer negundo</name>
    <name type="common">Box elder</name>
    <dbReference type="NCBI Taxonomy" id="4023"/>
    <lineage>
        <taxon>Eukaryota</taxon>
        <taxon>Viridiplantae</taxon>
        <taxon>Streptophyta</taxon>
        <taxon>Embryophyta</taxon>
        <taxon>Tracheophyta</taxon>
        <taxon>Spermatophyta</taxon>
        <taxon>Magnoliopsida</taxon>
        <taxon>eudicotyledons</taxon>
        <taxon>Gunneridae</taxon>
        <taxon>Pentapetalae</taxon>
        <taxon>rosids</taxon>
        <taxon>malvids</taxon>
        <taxon>Sapindales</taxon>
        <taxon>Sapindaceae</taxon>
        <taxon>Hippocastanoideae</taxon>
        <taxon>Acereae</taxon>
        <taxon>Acer</taxon>
    </lineage>
</organism>
<keyword evidence="2" id="KW-1185">Reference proteome</keyword>
<sequence length="72" mass="8451">MHYTREAESIMEEAQCCTHTVWICDAWAKFQYIDKQSCFYCFVKFGQNGKLYNSIKFLQMLVTSEAGEGDYL</sequence>
<comment type="caution">
    <text evidence="1">The sequence shown here is derived from an EMBL/GenBank/DDBJ whole genome shotgun (WGS) entry which is preliminary data.</text>
</comment>
<protein>
    <submittedName>
        <fullName evidence="1">Uncharacterized protein</fullName>
    </submittedName>
</protein>
<dbReference type="AlphaFoldDB" id="A0AAD5I4T7"/>
<accession>A0AAD5I4T7</accession>
<dbReference type="EMBL" id="JAJSOW010000108">
    <property type="protein sequence ID" value="KAI9152880.1"/>
    <property type="molecule type" value="Genomic_DNA"/>
</dbReference>
<evidence type="ECO:0000313" key="1">
    <source>
        <dbReference type="EMBL" id="KAI9152880.1"/>
    </source>
</evidence>
<reference evidence="1" key="2">
    <citation type="submission" date="2023-02" db="EMBL/GenBank/DDBJ databases">
        <authorList>
            <person name="Swenson N.G."/>
            <person name="Wegrzyn J.L."/>
            <person name="Mcevoy S.L."/>
        </authorList>
    </citation>
    <scope>NUCLEOTIDE SEQUENCE</scope>
    <source>
        <strain evidence="1">91603</strain>
        <tissue evidence="1">Leaf</tissue>
    </source>
</reference>
<dbReference type="Proteomes" id="UP001064489">
    <property type="component" value="Chromosome 11"/>
</dbReference>
<gene>
    <name evidence="1" type="ORF">LWI28_002411</name>
</gene>
<evidence type="ECO:0000313" key="2">
    <source>
        <dbReference type="Proteomes" id="UP001064489"/>
    </source>
</evidence>